<keyword evidence="3" id="KW-1185">Reference proteome</keyword>
<dbReference type="EMBL" id="CAMXCT010000369">
    <property type="protein sequence ID" value="CAI3977822.1"/>
    <property type="molecule type" value="Genomic_DNA"/>
</dbReference>
<evidence type="ECO:0000313" key="2">
    <source>
        <dbReference type="EMBL" id="CAL1131197.1"/>
    </source>
</evidence>
<dbReference type="EMBL" id="CAMXCT030000369">
    <property type="protein sequence ID" value="CAL4765134.1"/>
    <property type="molecule type" value="Genomic_DNA"/>
</dbReference>
<protein>
    <submittedName>
        <fullName evidence="1">Uncharacterized protein</fullName>
    </submittedName>
</protein>
<proteinExistence type="predicted"/>
<dbReference type="Proteomes" id="UP001152797">
    <property type="component" value="Unassembled WGS sequence"/>
</dbReference>
<dbReference type="AlphaFoldDB" id="A0A9P1BQR0"/>
<comment type="caution">
    <text evidence="1">The sequence shown here is derived from an EMBL/GenBank/DDBJ whole genome shotgun (WGS) entry which is preliminary data.</text>
</comment>
<evidence type="ECO:0000313" key="3">
    <source>
        <dbReference type="Proteomes" id="UP001152797"/>
    </source>
</evidence>
<reference evidence="1" key="1">
    <citation type="submission" date="2022-10" db="EMBL/GenBank/DDBJ databases">
        <authorList>
            <person name="Chen Y."/>
            <person name="Dougan E. K."/>
            <person name="Chan C."/>
            <person name="Rhodes N."/>
            <person name="Thang M."/>
        </authorList>
    </citation>
    <scope>NUCLEOTIDE SEQUENCE</scope>
</reference>
<accession>A0A9P1BQR0</accession>
<name>A0A9P1BQR0_9DINO</name>
<sequence length="130" mass="14711">MSEKERKPGLLDSDKDFPNFVGRMIHGAMLRDYSEEQLWQVLGKPSSRRRLAILQQCRGKQGRLDATCFCKEACGDEYVALANCVRNGSAESCQDYVSSLTGCVRDEWKARGHIQRSVHKPVVLCESLPY</sequence>
<dbReference type="EMBL" id="CAMXCT020000369">
    <property type="protein sequence ID" value="CAL1131197.1"/>
    <property type="molecule type" value="Genomic_DNA"/>
</dbReference>
<reference evidence="2" key="2">
    <citation type="submission" date="2024-04" db="EMBL/GenBank/DDBJ databases">
        <authorList>
            <person name="Chen Y."/>
            <person name="Shah S."/>
            <person name="Dougan E. K."/>
            <person name="Thang M."/>
            <person name="Chan C."/>
        </authorList>
    </citation>
    <scope>NUCLEOTIDE SEQUENCE [LARGE SCALE GENOMIC DNA]</scope>
</reference>
<organism evidence="1">
    <name type="scientific">Cladocopium goreaui</name>
    <dbReference type="NCBI Taxonomy" id="2562237"/>
    <lineage>
        <taxon>Eukaryota</taxon>
        <taxon>Sar</taxon>
        <taxon>Alveolata</taxon>
        <taxon>Dinophyceae</taxon>
        <taxon>Suessiales</taxon>
        <taxon>Symbiodiniaceae</taxon>
        <taxon>Cladocopium</taxon>
    </lineage>
</organism>
<dbReference type="OrthoDB" id="407660at2759"/>
<gene>
    <name evidence="1" type="ORF">C1SCF055_LOCUS5933</name>
</gene>
<evidence type="ECO:0000313" key="1">
    <source>
        <dbReference type="EMBL" id="CAI3977822.1"/>
    </source>
</evidence>